<dbReference type="GeneID" id="28733920"/>
<name>A0A0N1H7T0_9EURO</name>
<dbReference type="EMBL" id="LFJN01000006">
    <property type="protein sequence ID" value="KPI42684.1"/>
    <property type="molecule type" value="Genomic_DNA"/>
</dbReference>
<dbReference type="OrthoDB" id="10384942at2759"/>
<dbReference type="RefSeq" id="XP_018002647.1">
    <property type="nucleotide sequence ID" value="XM_018142040.1"/>
</dbReference>
<sequence>MAFWITSMVLGDWGLSMQHLYYCLRIIKGLSDRSKFDQMQLRYQEALASIGLKYFRTTRGPCPKHGAEADYLDCEVTCFTPEKKSFIDRTADALHHLKAALPTFELCLELLRDRVEPHSHQAELDGILTKEIREIRFLVNSWSDQTRMRIDEAKWAAAQARTPYTTSPFDNILVDMIRYIVNDQHSTGIVFQELELRTRVSIVHIVSATSRGNSILLEDSLALMYYSGYTEGYLRTKGNWSNTHIEELMRTT</sequence>
<dbReference type="VEuPathDB" id="FungiDB:AB675_2097"/>
<evidence type="ECO:0000313" key="2">
    <source>
        <dbReference type="Proteomes" id="UP000038010"/>
    </source>
</evidence>
<organism evidence="1 2">
    <name type="scientific">Cyphellophora attinorum</name>
    <dbReference type="NCBI Taxonomy" id="1664694"/>
    <lineage>
        <taxon>Eukaryota</taxon>
        <taxon>Fungi</taxon>
        <taxon>Dikarya</taxon>
        <taxon>Ascomycota</taxon>
        <taxon>Pezizomycotina</taxon>
        <taxon>Eurotiomycetes</taxon>
        <taxon>Chaetothyriomycetidae</taxon>
        <taxon>Chaetothyriales</taxon>
        <taxon>Cyphellophoraceae</taxon>
        <taxon>Cyphellophora</taxon>
    </lineage>
</organism>
<evidence type="ECO:0000313" key="1">
    <source>
        <dbReference type="EMBL" id="KPI42684.1"/>
    </source>
</evidence>
<gene>
    <name evidence="1" type="ORF">AB675_2097</name>
</gene>
<comment type="caution">
    <text evidence="1">The sequence shown here is derived from an EMBL/GenBank/DDBJ whole genome shotgun (WGS) entry which is preliminary data.</text>
</comment>
<accession>A0A0N1H7T0</accession>
<dbReference type="Proteomes" id="UP000038010">
    <property type="component" value="Unassembled WGS sequence"/>
</dbReference>
<protein>
    <submittedName>
        <fullName evidence="1">Uncharacterized protein</fullName>
    </submittedName>
</protein>
<reference evidence="1 2" key="1">
    <citation type="submission" date="2015-06" db="EMBL/GenBank/DDBJ databases">
        <title>Draft genome of the ant-associated black yeast Phialophora attae CBS 131958.</title>
        <authorList>
            <person name="Moreno L.F."/>
            <person name="Stielow B.J."/>
            <person name="de Hoog S."/>
            <person name="Vicente V.A."/>
            <person name="Weiss V.A."/>
            <person name="de Vries M."/>
            <person name="Cruz L.M."/>
            <person name="Souza E.M."/>
        </authorList>
    </citation>
    <scope>NUCLEOTIDE SEQUENCE [LARGE SCALE GENOMIC DNA]</scope>
    <source>
        <strain evidence="1 2">CBS 131958</strain>
    </source>
</reference>
<dbReference type="AlphaFoldDB" id="A0A0N1H7T0"/>
<proteinExistence type="predicted"/>
<keyword evidence="2" id="KW-1185">Reference proteome</keyword>